<protein>
    <submittedName>
        <fullName evidence="1">Uncharacterized protein</fullName>
    </submittedName>
</protein>
<evidence type="ECO:0000313" key="1">
    <source>
        <dbReference type="EMBL" id="KLO31608.1"/>
    </source>
</evidence>
<organism evidence="1 2">
    <name type="scientific">Mycolicibacter heraklionensis</name>
    <dbReference type="NCBI Taxonomy" id="512402"/>
    <lineage>
        <taxon>Bacteria</taxon>
        <taxon>Bacillati</taxon>
        <taxon>Actinomycetota</taxon>
        <taxon>Actinomycetes</taxon>
        <taxon>Mycobacteriales</taxon>
        <taxon>Mycobacteriaceae</taxon>
        <taxon>Mycolicibacter</taxon>
    </lineage>
</organism>
<gene>
    <name evidence="1" type="ORF">ABW16_01920</name>
</gene>
<reference evidence="1 2" key="1">
    <citation type="submission" date="2015-05" db="EMBL/GenBank/DDBJ databases">
        <title>Genome sequence of Mycobacterium heraklionense Davo strain.</title>
        <authorList>
            <person name="Greninger A.L."/>
            <person name="Cunningham G."/>
            <person name="Miller S."/>
        </authorList>
    </citation>
    <scope>NUCLEOTIDE SEQUENCE [LARGE SCALE GENOMIC DNA]</scope>
    <source>
        <strain evidence="1 2">Davo</strain>
    </source>
</reference>
<accession>A0ABR5FKP8</accession>
<evidence type="ECO:0000313" key="2">
    <source>
        <dbReference type="Proteomes" id="UP000036464"/>
    </source>
</evidence>
<sequence>MTAHTFFCDLCDAMYVIDADDKSRLCDRCYLVCNPHPPIGSLVRYADCMGRVVVGAVIDYRGRGLMVQQKGRIGHSIITRWERVDT</sequence>
<dbReference type="EMBL" id="LDPO01000001">
    <property type="protein sequence ID" value="KLO31608.1"/>
    <property type="molecule type" value="Genomic_DNA"/>
</dbReference>
<dbReference type="RefSeq" id="WP_047317394.1">
    <property type="nucleotide sequence ID" value="NZ_LDPO01000001.1"/>
</dbReference>
<comment type="caution">
    <text evidence="1">The sequence shown here is derived from an EMBL/GenBank/DDBJ whole genome shotgun (WGS) entry which is preliminary data.</text>
</comment>
<name>A0ABR5FKP8_9MYCO</name>
<dbReference type="Proteomes" id="UP000036464">
    <property type="component" value="Unassembled WGS sequence"/>
</dbReference>
<keyword evidence="2" id="KW-1185">Reference proteome</keyword>
<proteinExistence type="predicted"/>